<accession>A0A0L0T0R7</accession>
<evidence type="ECO:0000256" key="1">
    <source>
        <dbReference type="ARBA" id="ARBA00009834"/>
    </source>
</evidence>
<dbReference type="PANTHER" id="PTHR12806:SF0">
    <property type="entry name" value="VACUOLAR-SORTING PROTEIN SNF8"/>
    <property type="match status" value="1"/>
</dbReference>
<dbReference type="InterPro" id="IPR036388">
    <property type="entry name" value="WH-like_DNA-bd_sf"/>
</dbReference>
<dbReference type="GO" id="GO:0000814">
    <property type="term" value="C:ESCRT II complex"/>
    <property type="evidence" value="ECO:0007669"/>
    <property type="project" value="InterPro"/>
</dbReference>
<dbReference type="VEuPathDB" id="FungiDB:AMAG_12919"/>
<proteinExistence type="inferred from homology"/>
<reference evidence="2 3" key="1">
    <citation type="submission" date="2009-11" db="EMBL/GenBank/DDBJ databases">
        <title>Annotation of Allomyces macrogynus ATCC 38327.</title>
        <authorList>
            <consortium name="The Broad Institute Genome Sequencing Platform"/>
            <person name="Russ C."/>
            <person name="Cuomo C."/>
            <person name="Burger G."/>
            <person name="Gray M.W."/>
            <person name="Holland P.W.H."/>
            <person name="King N."/>
            <person name="Lang F.B.F."/>
            <person name="Roger A.J."/>
            <person name="Ruiz-Trillo I."/>
            <person name="Young S.K."/>
            <person name="Zeng Q."/>
            <person name="Gargeya S."/>
            <person name="Fitzgerald M."/>
            <person name="Haas B."/>
            <person name="Abouelleil A."/>
            <person name="Alvarado L."/>
            <person name="Arachchi H.M."/>
            <person name="Berlin A."/>
            <person name="Chapman S.B."/>
            <person name="Gearin G."/>
            <person name="Goldberg J."/>
            <person name="Griggs A."/>
            <person name="Gujja S."/>
            <person name="Hansen M."/>
            <person name="Heiman D."/>
            <person name="Howarth C."/>
            <person name="Larimer J."/>
            <person name="Lui A."/>
            <person name="MacDonald P.J.P."/>
            <person name="McCowen C."/>
            <person name="Montmayeur A."/>
            <person name="Murphy C."/>
            <person name="Neiman D."/>
            <person name="Pearson M."/>
            <person name="Priest M."/>
            <person name="Roberts A."/>
            <person name="Saif S."/>
            <person name="Shea T."/>
            <person name="Sisk P."/>
            <person name="Stolte C."/>
            <person name="Sykes S."/>
            <person name="Wortman J."/>
            <person name="Nusbaum C."/>
            <person name="Birren B."/>
        </authorList>
    </citation>
    <scope>NUCLEOTIDE SEQUENCE [LARGE SCALE GENOMIC DNA]</scope>
    <source>
        <strain evidence="2 3">ATCC 38327</strain>
    </source>
</reference>
<gene>
    <name evidence="2" type="ORF">AMAG_12919</name>
</gene>
<name>A0A0L0T0R7_ALLM3</name>
<dbReference type="Pfam" id="PF04157">
    <property type="entry name" value="EAP30"/>
    <property type="match status" value="1"/>
</dbReference>
<comment type="similarity">
    <text evidence="1">Belongs to the SNF8 family.</text>
</comment>
<evidence type="ECO:0000313" key="3">
    <source>
        <dbReference type="Proteomes" id="UP000054350"/>
    </source>
</evidence>
<dbReference type="AlphaFoldDB" id="A0A0L0T0R7"/>
<reference evidence="3" key="2">
    <citation type="submission" date="2009-11" db="EMBL/GenBank/DDBJ databases">
        <title>The Genome Sequence of Allomyces macrogynus strain ATCC 38327.</title>
        <authorList>
            <consortium name="The Broad Institute Genome Sequencing Platform"/>
            <person name="Russ C."/>
            <person name="Cuomo C."/>
            <person name="Shea T."/>
            <person name="Young S.K."/>
            <person name="Zeng Q."/>
            <person name="Koehrsen M."/>
            <person name="Haas B."/>
            <person name="Borodovsky M."/>
            <person name="Guigo R."/>
            <person name="Alvarado L."/>
            <person name="Berlin A."/>
            <person name="Borenstein D."/>
            <person name="Chen Z."/>
            <person name="Engels R."/>
            <person name="Freedman E."/>
            <person name="Gellesch M."/>
            <person name="Goldberg J."/>
            <person name="Griggs A."/>
            <person name="Gujja S."/>
            <person name="Heiman D."/>
            <person name="Hepburn T."/>
            <person name="Howarth C."/>
            <person name="Jen D."/>
            <person name="Larson L."/>
            <person name="Lewis B."/>
            <person name="Mehta T."/>
            <person name="Park D."/>
            <person name="Pearson M."/>
            <person name="Roberts A."/>
            <person name="Saif S."/>
            <person name="Shenoy N."/>
            <person name="Sisk P."/>
            <person name="Stolte C."/>
            <person name="Sykes S."/>
            <person name="Walk T."/>
            <person name="White J."/>
            <person name="Yandava C."/>
            <person name="Burger G."/>
            <person name="Gray M.W."/>
            <person name="Holland P.W.H."/>
            <person name="King N."/>
            <person name="Lang F.B.F."/>
            <person name="Roger A.J."/>
            <person name="Ruiz-Trillo I."/>
            <person name="Lander E."/>
            <person name="Nusbaum C."/>
        </authorList>
    </citation>
    <scope>NUCLEOTIDE SEQUENCE [LARGE SCALE GENOMIC DNA]</scope>
    <source>
        <strain evidence="3">ATCC 38327</strain>
    </source>
</reference>
<dbReference type="Proteomes" id="UP000054350">
    <property type="component" value="Unassembled WGS sequence"/>
</dbReference>
<dbReference type="OrthoDB" id="283883at2759"/>
<dbReference type="InterPro" id="IPR036390">
    <property type="entry name" value="WH_DNA-bd_sf"/>
</dbReference>
<evidence type="ECO:0008006" key="4">
    <source>
        <dbReference type="Google" id="ProtNLM"/>
    </source>
</evidence>
<protein>
    <recommendedName>
        <fullName evidence="4">Vacuolar-sorting protein SNF8</fullName>
    </recommendedName>
</protein>
<evidence type="ECO:0000313" key="2">
    <source>
        <dbReference type="EMBL" id="KNE68245.1"/>
    </source>
</evidence>
<dbReference type="EMBL" id="GG745356">
    <property type="protein sequence ID" value="KNE68245.1"/>
    <property type="molecule type" value="Genomic_DNA"/>
</dbReference>
<dbReference type="PANTHER" id="PTHR12806">
    <property type="entry name" value="EAP30 SUBUNIT OF ELL COMPLEX"/>
    <property type="match status" value="1"/>
</dbReference>
<dbReference type="OMA" id="QIVEVCM"/>
<dbReference type="STRING" id="578462.A0A0L0T0R7"/>
<organism evidence="2 3">
    <name type="scientific">Allomyces macrogynus (strain ATCC 38327)</name>
    <name type="common">Allomyces javanicus var. macrogynus</name>
    <dbReference type="NCBI Taxonomy" id="578462"/>
    <lineage>
        <taxon>Eukaryota</taxon>
        <taxon>Fungi</taxon>
        <taxon>Fungi incertae sedis</taxon>
        <taxon>Blastocladiomycota</taxon>
        <taxon>Blastocladiomycetes</taxon>
        <taxon>Blastocladiales</taxon>
        <taxon>Blastocladiaceae</taxon>
        <taxon>Allomyces</taxon>
    </lineage>
</organism>
<sequence length="248" mass="26980">MRRQVGIAGLQRQAREKEQFRHMGDRLAASQLQQLQDQMAQFKSSLELFATKHRAEIARNPAFRRQFAQMCAGMGVDPLTSSKGVWSDLLGVGGFYYELGVRVMELCIALRERWGPLVPLADAVKALNHERASAAAAVSEDDVTRAVKLLAPLGGGFALVDLPAANGTVAVIAAVPRELNLDADRVARMLGDAAGVRPVTAEDVARSTGWTADRAQRCLDLLVADGIVWVDTQDDATTYFWFSAELLA</sequence>
<dbReference type="GO" id="GO:0043328">
    <property type="term" value="P:protein transport to vacuole involved in ubiquitin-dependent protein catabolic process via the multivesicular body sorting pathway"/>
    <property type="evidence" value="ECO:0007669"/>
    <property type="project" value="TreeGrafter"/>
</dbReference>
<dbReference type="SUPFAM" id="SSF46785">
    <property type="entry name" value="Winged helix' DNA-binding domain"/>
    <property type="match status" value="2"/>
</dbReference>
<dbReference type="eggNOG" id="KOG3341">
    <property type="taxonomic scope" value="Eukaryota"/>
</dbReference>
<dbReference type="Gene3D" id="1.10.10.10">
    <property type="entry name" value="Winged helix-like DNA-binding domain superfamily/Winged helix DNA-binding domain"/>
    <property type="match status" value="2"/>
</dbReference>
<dbReference type="InterPro" id="IPR040608">
    <property type="entry name" value="Snf8/Vps36"/>
</dbReference>
<dbReference type="Gene3D" id="6.10.140.180">
    <property type="match status" value="1"/>
</dbReference>
<keyword evidence="3" id="KW-1185">Reference proteome</keyword>
<dbReference type="InterPro" id="IPR016689">
    <property type="entry name" value="ESCRT-2_cplx_Snf8"/>
</dbReference>